<feature type="transmembrane region" description="Helical" evidence="2">
    <location>
        <begin position="21"/>
        <end position="40"/>
    </location>
</feature>
<evidence type="ECO:0000313" key="4">
    <source>
        <dbReference type="Proteomes" id="UP001209922"/>
    </source>
</evidence>
<proteinExistence type="predicted"/>
<reference evidence="3 4" key="1">
    <citation type="submission" date="2022-10" db="EMBL/GenBank/DDBJ databases">
        <title>Xanthomonas sp. H13-6.</title>
        <authorList>
            <person name="Liu X."/>
            <person name="Deng Z."/>
            <person name="Jiang Y."/>
            <person name="Yu T."/>
            <person name="Ai J."/>
        </authorList>
    </citation>
    <scope>NUCLEOTIDE SEQUENCE [LARGE SCALE GENOMIC DNA]</scope>
    <source>
        <strain evidence="3 4">H13-6</strain>
    </source>
</reference>
<evidence type="ECO:0000313" key="3">
    <source>
        <dbReference type="EMBL" id="MCW4472192.1"/>
    </source>
</evidence>
<keyword evidence="4" id="KW-1185">Reference proteome</keyword>
<feature type="region of interest" description="Disordered" evidence="1">
    <location>
        <begin position="109"/>
        <end position="138"/>
    </location>
</feature>
<name>A0ABT3JUP6_9XANT</name>
<evidence type="ECO:0000256" key="2">
    <source>
        <dbReference type="SAM" id="Phobius"/>
    </source>
</evidence>
<dbReference type="EMBL" id="JAPCHY010000004">
    <property type="protein sequence ID" value="MCW4472192.1"/>
    <property type="molecule type" value="Genomic_DNA"/>
</dbReference>
<keyword evidence="2" id="KW-0472">Membrane</keyword>
<accession>A0ABT3JUP6</accession>
<feature type="region of interest" description="Disordered" evidence="1">
    <location>
        <begin position="46"/>
        <end position="80"/>
    </location>
</feature>
<organism evidence="3 4">
    <name type="scientific">Xanthomonas chitinilytica</name>
    <dbReference type="NCBI Taxonomy" id="2989819"/>
    <lineage>
        <taxon>Bacteria</taxon>
        <taxon>Pseudomonadati</taxon>
        <taxon>Pseudomonadota</taxon>
        <taxon>Gammaproteobacteria</taxon>
        <taxon>Lysobacterales</taxon>
        <taxon>Lysobacteraceae</taxon>
        <taxon>Xanthomonas</taxon>
    </lineage>
</organism>
<keyword evidence="2" id="KW-1133">Transmembrane helix</keyword>
<protein>
    <submittedName>
        <fullName evidence="3">Uncharacterized protein</fullName>
    </submittedName>
</protein>
<gene>
    <name evidence="3" type="ORF">OK345_06720</name>
</gene>
<evidence type="ECO:0000256" key="1">
    <source>
        <dbReference type="SAM" id="MobiDB-lite"/>
    </source>
</evidence>
<sequence length="138" mass="14402">MHQPSHIHTTLQVRRTRRGGSLSWIVLALLALLLCVQGTVPGFGGDAAYQATPAAGELPGGGDSTLQEESPAKLRRTAPLSASAIRRDPADTLPPVMAWLQAAIDTPIRAPAPASAPDTTIPIPPGLQQQRGQAPPRA</sequence>
<comment type="caution">
    <text evidence="3">The sequence shown here is derived from an EMBL/GenBank/DDBJ whole genome shotgun (WGS) entry which is preliminary data.</text>
</comment>
<keyword evidence="2" id="KW-0812">Transmembrane</keyword>
<dbReference type="Proteomes" id="UP001209922">
    <property type="component" value="Unassembled WGS sequence"/>
</dbReference>
<dbReference type="RefSeq" id="WP_265127149.1">
    <property type="nucleotide sequence ID" value="NZ_JAPCHY010000004.1"/>
</dbReference>